<dbReference type="OrthoDB" id="1045822at2759"/>
<dbReference type="InterPro" id="IPR006461">
    <property type="entry name" value="PLAC_motif_containing"/>
</dbReference>
<dbReference type="EMBL" id="LR746267">
    <property type="protein sequence ID" value="CAA7395205.1"/>
    <property type="molecule type" value="Genomic_DNA"/>
</dbReference>
<evidence type="ECO:0000313" key="3">
    <source>
        <dbReference type="EMBL" id="CAA7395205.1"/>
    </source>
</evidence>
<feature type="region of interest" description="Disordered" evidence="1">
    <location>
        <begin position="1"/>
        <end position="39"/>
    </location>
</feature>
<dbReference type="NCBIfam" id="TIGR01571">
    <property type="entry name" value="A_thal_Cys_rich"/>
    <property type="match status" value="1"/>
</dbReference>
<dbReference type="AlphaFoldDB" id="A0A7I8KDX8"/>
<feature type="compositionally biased region" description="Pro residues" evidence="1">
    <location>
        <begin position="1"/>
        <end position="34"/>
    </location>
</feature>
<reference evidence="3" key="1">
    <citation type="submission" date="2020-02" db="EMBL/GenBank/DDBJ databases">
        <authorList>
            <person name="Scholz U."/>
            <person name="Mascher M."/>
            <person name="Fiebig A."/>
        </authorList>
    </citation>
    <scope>NUCLEOTIDE SEQUENCE</scope>
</reference>
<accession>A0A7I8KDX8</accession>
<keyword evidence="4" id="KW-1185">Reference proteome</keyword>
<keyword evidence="2" id="KW-0472">Membrane</keyword>
<organism evidence="3 4">
    <name type="scientific">Spirodela intermedia</name>
    <name type="common">Intermediate duckweed</name>
    <dbReference type="NCBI Taxonomy" id="51605"/>
    <lineage>
        <taxon>Eukaryota</taxon>
        <taxon>Viridiplantae</taxon>
        <taxon>Streptophyta</taxon>
        <taxon>Embryophyta</taxon>
        <taxon>Tracheophyta</taxon>
        <taxon>Spermatophyta</taxon>
        <taxon>Magnoliopsida</taxon>
        <taxon>Liliopsida</taxon>
        <taxon>Araceae</taxon>
        <taxon>Lemnoideae</taxon>
        <taxon>Spirodela</taxon>
    </lineage>
</organism>
<keyword evidence="2" id="KW-0812">Transmembrane</keyword>
<protein>
    <submittedName>
        <fullName evidence="3">Uncharacterized protein</fullName>
    </submittedName>
</protein>
<evidence type="ECO:0000256" key="1">
    <source>
        <dbReference type="SAM" id="MobiDB-lite"/>
    </source>
</evidence>
<dbReference type="Proteomes" id="UP000663760">
    <property type="component" value="Chromosome 4"/>
</dbReference>
<name>A0A7I8KDX8_SPIIN</name>
<sequence length="192" mass="20392">MYPPTPPAPAPAPASPPPPPPPTAPPLQPPPPAGEEPLRMAPLLPQGRAASAPYRPSPWSSGLCDCFDDVGNCCITCLCPCVTFGQIAEIVDGGSSSCGGSGAMYWAILCVTGWACLFSCFYRSKLRGQFFLEEAPCSDCLVHCCCESCALCQEYRELTHRGFHVPMGWKANMDRMARGVNAPPAIVGGMTR</sequence>
<feature type="transmembrane region" description="Helical" evidence="2">
    <location>
        <begin position="103"/>
        <end position="122"/>
    </location>
</feature>
<keyword evidence="2" id="KW-1133">Transmembrane helix</keyword>
<dbReference type="PANTHER" id="PTHR15907">
    <property type="entry name" value="DUF614 FAMILY PROTEIN-RELATED"/>
    <property type="match status" value="1"/>
</dbReference>
<evidence type="ECO:0000256" key="2">
    <source>
        <dbReference type="SAM" id="Phobius"/>
    </source>
</evidence>
<evidence type="ECO:0000313" key="4">
    <source>
        <dbReference type="Proteomes" id="UP000663760"/>
    </source>
</evidence>
<dbReference type="Pfam" id="PF04749">
    <property type="entry name" value="PLAC8"/>
    <property type="match status" value="1"/>
</dbReference>
<proteinExistence type="predicted"/>
<gene>
    <name evidence="3" type="ORF">SI8410_04005866</name>
</gene>